<feature type="compositionally biased region" description="Basic and acidic residues" evidence="1">
    <location>
        <begin position="1080"/>
        <end position="1097"/>
    </location>
</feature>
<feature type="region of interest" description="Disordered" evidence="1">
    <location>
        <begin position="239"/>
        <end position="301"/>
    </location>
</feature>
<feature type="compositionally biased region" description="Basic residues" evidence="1">
    <location>
        <begin position="782"/>
        <end position="792"/>
    </location>
</feature>
<keyword evidence="3" id="KW-1185">Reference proteome</keyword>
<feature type="compositionally biased region" description="Polar residues" evidence="1">
    <location>
        <begin position="815"/>
        <end position="847"/>
    </location>
</feature>
<dbReference type="AlphaFoldDB" id="A0A2X0P5P7"/>
<evidence type="ECO:0000313" key="3">
    <source>
        <dbReference type="Proteomes" id="UP000249464"/>
    </source>
</evidence>
<feature type="region of interest" description="Disordered" evidence="1">
    <location>
        <begin position="405"/>
        <end position="428"/>
    </location>
</feature>
<gene>
    <name evidence="2" type="primary">BQ5605_C001g00375</name>
    <name evidence="2" type="ORF">BQ5605_C001G00375</name>
</gene>
<feature type="region of interest" description="Disordered" evidence="1">
    <location>
        <begin position="108"/>
        <end position="164"/>
    </location>
</feature>
<feature type="compositionally biased region" description="Basic and acidic residues" evidence="1">
    <location>
        <begin position="705"/>
        <end position="720"/>
    </location>
</feature>
<evidence type="ECO:0000313" key="2">
    <source>
        <dbReference type="EMBL" id="SGY46046.1"/>
    </source>
</evidence>
<reference evidence="2 3" key="1">
    <citation type="submission" date="2016-11" db="EMBL/GenBank/DDBJ databases">
        <authorList>
            <person name="Jaros S."/>
            <person name="Januszkiewicz K."/>
            <person name="Wedrychowicz H."/>
        </authorList>
    </citation>
    <scope>NUCLEOTIDE SEQUENCE [LARGE SCALE GENOMIC DNA]</scope>
</reference>
<feature type="compositionally biased region" description="Low complexity" evidence="1">
    <location>
        <begin position="152"/>
        <end position="164"/>
    </location>
</feature>
<proteinExistence type="predicted"/>
<feature type="compositionally biased region" description="Basic and acidic residues" evidence="1">
    <location>
        <begin position="751"/>
        <end position="766"/>
    </location>
</feature>
<name>A0A2X0P5P7_9BASI</name>
<organism evidence="2 3">
    <name type="scientific">Microbotryum silenes-dioicae</name>
    <dbReference type="NCBI Taxonomy" id="796604"/>
    <lineage>
        <taxon>Eukaryota</taxon>
        <taxon>Fungi</taxon>
        <taxon>Dikarya</taxon>
        <taxon>Basidiomycota</taxon>
        <taxon>Pucciniomycotina</taxon>
        <taxon>Microbotryomycetes</taxon>
        <taxon>Microbotryales</taxon>
        <taxon>Microbotryaceae</taxon>
        <taxon>Microbotryum</taxon>
    </lineage>
</organism>
<feature type="region of interest" description="Disordered" evidence="1">
    <location>
        <begin position="563"/>
        <end position="605"/>
    </location>
</feature>
<protein>
    <submittedName>
        <fullName evidence="2">BQ5605_C001g00375 protein</fullName>
    </submittedName>
</protein>
<feature type="region of interest" description="Disordered" evidence="1">
    <location>
        <begin position="505"/>
        <end position="525"/>
    </location>
</feature>
<feature type="compositionally biased region" description="Basic and acidic residues" evidence="1">
    <location>
        <begin position="986"/>
        <end position="995"/>
    </location>
</feature>
<feature type="compositionally biased region" description="Acidic residues" evidence="1">
    <location>
        <begin position="976"/>
        <end position="985"/>
    </location>
</feature>
<feature type="compositionally biased region" description="Acidic residues" evidence="1">
    <location>
        <begin position="1098"/>
        <end position="1110"/>
    </location>
</feature>
<feature type="compositionally biased region" description="Low complexity" evidence="1">
    <location>
        <begin position="246"/>
        <end position="258"/>
    </location>
</feature>
<accession>A0A2X0P5P7</accession>
<feature type="region of interest" description="Disordered" evidence="1">
    <location>
        <begin position="705"/>
        <end position="912"/>
    </location>
</feature>
<feature type="region of interest" description="Disordered" evidence="1">
    <location>
        <begin position="947"/>
        <end position="1112"/>
    </location>
</feature>
<feature type="compositionally biased region" description="Polar residues" evidence="1">
    <location>
        <begin position="722"/>
        <end position="734"/>
    </location>
</feature>
<feature type="compositionally biased region" description="Polar residues" evidence="1">
    <location>
        <begin position="857"/>
        <end position="875"/>
    </location>
</feature>
<sequence>MLLQLIPPSGCVIPASLQTHAVPTPPSFPRGLKQPANWTRTRTTLNTHGIALPTHQCIDRASWLSLAVEQVTWNLEDDVLVVAFVDGSVERWPIAAAASPLSTQASLQLSNARGTRKDHAEQAEPIQDTSIHERSAATLLVPANESSESRDSCSTPLSSLSSSSRESWCLPSLASSSTIKTTCPLTDPSTTQPLRNLCSQLGTAYEKFVMSGTYYVADDDLEHIVTMAGDATVAPLPRWEPDASIGVPSGSVSGSSSPRGDDDRDGEQALSDPTEPTAVMPLPEIFSPRSAPTLQEDYPSENQREHLQSAWGEAVHQVKSGVPEAEGAVGVHVPLLAILKTIRTTMLDLFSRVLAPAIKERLDAPTYCVWATSNAAKAARARAIVRAGEVAWNILALLNDDGQTFDAGSDNTSESESESESDDHQNPGGVEIIDQLAEEEWRGVDDFGASTAFELGRRERRTAHKERRINEQLSKNVMRECFDDFELRLWCEQTIGRAQMMEDNGHTSEEWDKPPGVPHPRVSTTSVGPWTWARNIPSWEITRLITSDIDIPKVTIKRRDVLLGPHGNGVTSKNEPDETGGDPSTSPPATDLSDSEGQDCSLKRSPPVPAAMIALEDPLGEELLPPRIPKALVTNARDPYLGNEMIAMRRKTHQSLNQVAGVSALRLHSDSGVSELTRRISTQLIRKTKDLRDYLARQSIDWDKQQRKEKALKPPQDHQKSCLRNPTTSDSPTGESKRVGSSKAQPLIQRAADRSVSRHVRNELERRRRSGSISKKAEASTTKHRNTPRKRQRENLDIIDMIENAKSPARKLPKQATNTTSPDKVTDENFGTSTGSQQPSTMSQDSEPNILDRPRSPWSNLPSLPWTATTGTSAQPKRPPRSHFTSVDDNRESGATSTSTSSTTLEDSVAPAERFRFQEFRRFRPHPVEHIAATDLTLENKSTIEDVPTVRRGPHSWARKYPYGEDGDEEMRLLGDGEDDSEEEVVELRLTRLSDVDDESESVDTGSQTQGKRHTSSGNLRVSQGLAEQGSISSQWVPPRPRSSWRTGVTPRSTPRDDGISGPKVLDQRKAADHCGVTSDDLKSPESSKESPPRPQEDGESSDIEVDVESPEAPAWIHSLRAPFVDTTWRSERSVPPLAEEMGTSAVISGTR</sequence>
<dbReference type="EMBL" id="FQNC01000043">
    <property type="protein sequence ID" value="SGY46046.1"/>
    <property type="molecule type" value="Genomic_DNA"/>
</dbReference>
<feature type="compositionally biased region" description="Polar residues" evidence="1">
    <location>
        <begin position="1044"/>
        <end position="1053"/>
    </location>
</feature>
<feature type="compositionally biased region" description="Polar residues" evidence="1">
    <location>
        <begin position="1005"/>
        <end position="1022"/>
    </location>
</feature>
<dbReference type="Proteomes" id="UP000249464">
    <property type="component" value="Unassembled WGS sequence"/>
</dbReference>
<evidence type="ECO:0000256" key="1">
    <source>
        <dbReference type="SAM" id="MobiDB-lite"/>
    </source>
</evidence>